<reference evidence="2" key="1">
    <citation type="submission" date="2020-09" db="EMBL/GenBank/DDBJ databases">
        <title>Genome-Enabled Discovery of Anthraquinone Biosynthesis in Senna tora.</title>
        <authorList>
            <person name="Kang S.-H."/>
            <person name="Pandey R.P."/>
            <person name="Lee C.-M."/>
            <person name="Sim J.-S."/>
            <person name="Jeong J.-T."/>
            <person name="Choi B.-S."/>
            <person name="Jung M."/>
            <person name="Ginzburg D."/>
            <person name="Zhao K."/>
            <person name="Won S.Y."/>
            <person name="Oh T.-J."/>
            <person name="Yu Y."/>
            <person name="Kim N.-H."/>
            <person name="Lee O.R."/>
            <person name="Lee T.-H."/>
            <person name="Bashyal P."/>
            <person name="Kim T.-S."/>
            <person name="Lee W.-H."/>
            <person name="Kawkins C."/>
            <person name="Kim C.-K."/>
            <person name="Kim J.S."/>
            <person name="Ahn B.O."/>
            <person name="Rhee S.Y."/>
            <person name="Sohng J.K."/>
        </authorList>
    </citation>
    <scope>NUCLEOTIDE SEQUENCE</scope>
    <source>
        <tissue evidence="2">Leaf</tissue>
    </source>
</reference>
<dbReference type="EMBL" id="JAAIUW010000013">
    <property type="protein sequence ID" value="KAF7804010.1"/>
    <property type="molecule type" value="Genomic_DNA"/>
</dbReference>
<keyword evidence="3" id="KW-1185">Reference proteome</keyword>
<sequence>MGQSLHKIVPAGNQHKETEKEEIERAIGDCYDKYFTKGSPPKNYSEFYYAVCKTLE</sequence>
<accession>A0A834SGH7</accession>
<proteinExistence type="predicted"/>
<evidence type="ECO:0000313" key="2">
    <source>
        <dbReference type="EMBL" id="KAF7804010.1"/>
    </source>
</evidence>
<feature type="region of interest" description="Disordered" evidence="1">
    <location>
        <begin position="1"/>
        <end position="20"/>
    </location>
</feature>
<comment type="caution">
    <text evidence="2">The sequence shown here is derived from an EMBL/GenBank/DDBJ whole genome shotgun (WGS) entry which is preliminary data.</text>
</comment>
<gene>
    <name evidence="2" type="ORF">G2W53_043121</name>
</gene>
<protein>
    <submittedName>
        <fullName evidence="2">Uncharacterized protein</fullName>
    </submittedName>
</protein>
<dbReference type="Proteomes" id="UP000634136">
    <property type="component" value="Unassembled WGS sequence"/>
</dbReference>
<dbReference type="AlphaFoldDB" id="A0A834SGH7"/>
<evidence type="ECO:0000313" key="3">
    <source>
        <dbReference type="Proteomes" id="UP000634136"/>
    </source>
</evidence>
<organism evidence="2 3">
    <name type="scientific">Senna tora</name>
    <dbReference type="NCBI Taxonomy" id="362788"/>
    <lineage>
        <taxon>Eukaryota</taxon>
        <taxon>Viridiplantae</taxon>
        <taxon>Streptophyta</taxon>
        <taxon>Embryophyta</taxon>
        <taxon>Tracheophyta</taxon>
        <taxon>Spermatophyta</taxon>
        <taxon>Magnoliopsida</taxon>
        <taxon>eudicotyledons</taxon>
        <taxon>Gunneridae</taxon>
        <taxon>Pentapetalae</taxon>
        <taxon>rosids</taxon>
        <taxon>fabids</taxon>
        <taxon>Fabales</taxon>
        <taxon>Fabaceae</taxon>
        <taxon>Caesalpinioideae</taxon>
        <taxon>Cassia clade</taxon>
        <taxon>Senna</taxon>
    </lineage>
</organism>
<evidence type="ECO:0000256" key="1">
    <source>
        <dbReference type="SAM" id="MobiDB-lite"/>
    </source>
</evidence>
<name>A0A834SGH7_9FABA</name>